<keyword evidence="2" id="KW-1185">Reference proteome</keyword>
<evidence type="ECO:0000313" key="2">
    <source>
        <dbReference type="Proteomes" id="UP001171945"/>
    </source>
</evidence>
<gene>
    <name evidence="1" type="ORF">QUF54_11440</name>
</gene>
<protein>
    <submittedName>
        <fullName evidence="1">DUF2511 domain-containing protein</fullName>
    </submittedName>
</protein>
<dbReference type="InterPro" id="IPR019648">
    <property type="entry name" value="YebY"/>
</dbReference>
<organism evidence="1 2">
    <name type="scientific">Candidatus Marithioploca araucensis</name>
    <dbReference type="NCBI Taxonomy" id="70273"/>
    <lineage>
        <taxon>Bacteria</taxon>
        <taxon>Pseudomonadati</taxon>
        <taxon>Pseudomonadota</taxon>
        <taxon>Gammaproteobacteria</taxon>
        <taxon>Thiotrichales</taxon>
        <taxon>Thiotrichaceae</taxon>
        <taxon>Candidatus Marithioploca</taxon>
    </lineage>
</organism>
<accession>A0ABT7VWM8</accession>
<dbReference type="Pfam" id="PF10709">
    <property type="entry name" value="DUF2511"/>
    <property type="match status" value="1"/>
</dbReference>
<name>A0ABT7VWM8_9GAMM</name>
<proteinExistence type="predicted"/>
<dbReference type="EMBL" id="JAUCGM010000989">
    <property type="protein sequence ID" value="MDM8563956.1"/>
    <property type="molecule type" value="Genomic_DNA"/>
</dbReference>
<comment type="caution">
    <text evidence="1">The sequence shown here is derived from an EMBL/GenBank/DDBJ whole genome shotgun (WGS) entry which is preliminary data.</text>
</comment>
<evidence type="ECO:0000313" key="1">
    <source>
        <dbReference type="EMBL" id="MDM8563956.1"/>
    </source>
</evidence>
<sequence>VYYFPAPSYAGIWLYQSLPMLLDQLRTEFVEQAKRKRFDDMLRETDKLIKARQYDEAIKFVQQSLYAKQPKALKLIEQAKRKRFDDELFKANKLIKARQYDEAINLVQQTQYATDPKALEVIDRAKYQRKKAQENNILANLQQWPSTQVEKHIKAYTNLIKLFPDNKEYQRKLRYYKKKRAELRRQPPLFIIQEDYGEKWPFTLPNGELECYHPGIVTFKANGTTYAVNGLAKSRGYSDIDDIWKIAPNINPNKEGLQGRKMDIGNIIKKGLELCNPQ</sequence>
<dbReference type="Proteomes" id="UP001171945">
    <property type="component" value="Unassembled WGS sequence"/>
</dbReference>
<feature type="non-terminal residue" evidence="1">
    <location>
        <position position="1"/>
    </location>
</feature>
<reference evidence="1" key="1">
    <citation type="submission" date="2023-06" db="EMBL/GenBank/DDBJ databases">
        <title>Uncultivated large filamentous bacteria from sulfidic sediments reveal new species and different genomic features in energy metabolism and defense.</title>
        <authorList>
            <person name="Fonseca A."/>
        </authorList>
    </citation>
    <scope>NUCLEOTIDE SEQUENCE</scope>
    <source>
        <strain evidence="1">HSG4</strain>
    </source>
</reference>